<feature type="region of interest" description="Disordered" evidence="2">
    <location>
        <begin position="857"/>
        <end position="943"/>
    </location>
</feature>
<comment type="caution">
    <text evidence="4">The sequence shown here is derived from an EMBL/GenBank/DDBJ whole genome shotgun (WGS) entry which is preliminary data.</text>
</comment>
<protein>
    <submittedName>
        <fullName evidence="4">Cohesin subunit SA-3</fullName>
    </submittedName>
</protein>
<dbReference type="OrthoDB" id="498590at2759"/>
<feature type="compositionally biased region" description="Acidic residues" evidence="2">
    <location>
        <begin position="1084"/>
        <end position="1103"/>
    </location>
</feature>
<feature type="region of interest" description="Disordered" evidence="2">
    <location>
        <begin position="1071"/>
        <end position="1103"/>
    </location>
</feature>
<feature type="region of interest" description="Disordered" evidence="2">
    <location>
        <begin position="1"/>
        <end position="128"/>
    </location>
</feature>
<dbReference type="GO" id="GO:0007062">
    <property type="term" value="P:sister chromatid cohesion"/>
    <property type="evidence" value="ECO:0007669"/>
    <property type="project" value="TreeGrafter"/>
</dbReference>
<dbReference type="Proteomes" id="UP001153069">
    <property type="component" value="Unassembled WGS sequence"/>
</dbReference>
<dbReference type="PANTHER" id="PTHR11199:SF0">
    <property type="entry name" value="LD34181P-RELATED"/>
    <property type="match status" value="1"/>
</dbReference>
<name>A0A9N8DEJ0_9STRA</name>
<evidence type="ECO:0000259" key="3">
    <source>
        <dbReference type="PROSITE" id="PS51425"/>
    </source>
</evidence>
<dbReference type="EMBL" id="CAICTM010000056">
    <property type="protein sequence ID" value="CAB9499289.1"/>
    <property type="molecule type" value="Genomic_DNA"/>
</dbReference>
<evidence type="ECO:0000256" key="1">
    <source>
        <dbReference type="SAM" id="Coils"/>
    </source>
</evidence>
<proteinExistence type="predicted"/>
<feature type="region of interest" description="Disordered" evidence="2">
    <location>
        <begin position="718"/>
        <end position="749"/>
    </location>
</feature>
<dbReference type="GO" id="GO:0000785">
    <property type="term" value="C:chromatin"/>
    <property type="evidence" value="ECO:0007669"/>
    <property type="project" value="TreeGrafter"/>
</dbReference>
<accession>A0A9N8DEJ0</accession>
<feature type="compositionally biased region" description="Basic and acidic residues" evidence="2">
    <location>
        <begin position="1071"/>
        <end position="1083"/>
    </location>
</feature>
<dbReference type="InterPro" id="IPR016024">
    <property type="entry name" value="ARM-type_fold"/>
</dbReference>
<feature type="region of interest" description="Disordered" evidence="2">
    <location>
        <begin position="1434"/>
        <end position="1475"/>
    </location>
</feature>
<feature type="compositionally biased region" description="Basic residues" evidence="2">
    <location>
        <begin position="736"/>
        <end position="746"/>
    </location>
</feature>
<dbReference type="PROSITE" id="PS51425">
    <property type="entry name" value="SCD"/>
    <property type="match status" value="1"/>
</dbReference>
<reference evidence="4" key="1">
    <citation type="submission" date="2020-06" db="EMBL/GenBank/DDBJ databases">
        <authorList>
            <consortium name="Plant Systems Biology data submission"/>
        </authorList>
    </citation>
    <scope>NUCLEOTIDE SEQUENCE</scope>
    <source>
        <strain evidence="4">D6</strain>
    </source>
</reference>
<dbReference type="InterPro" id="IPR020839">
    <property type="entry name" value="SCD"/>
</dbReference>
<dbReference type="PANTHER" id="PTHR11199">
    <property type="entry name" value="STROMAL ANTIGEN"/>
    <property type="match status" value="1"/>
</dbReference>
<feature type="compositionally biased region" description="Basic residues" evidence="2">
    <location>
        <begin position="106"/>
        <end position="116"/>
    </location>
</feature>
<feature type="compositionally biased region" description="Basic and acidic residues" evidence="2">
    <location>
        <begin position="1533"/>
        <end position="1542"/>
    </location>
</feature>
<organism evidence="4 5">
    <name type="scientific">Seminavis robusta</name>
    <dbReference type="NCBI Taxonomy" id="568900"/>
    <lineage>
        <taxon>Eukaryota</taxon>
        <taxon>Sar</taxon>
        <taxon>Stramenopiles</taxon>
        <taxon>Ochrophyta</taxon>
        <taxon>Bacillariophyta</taxon>
        <taxon>Bacillariophyceae</taxon>
        <taxon>Bacillariophycidae</taxon>
        <taxon>Naviculales</taxon>
        <taxon>Naviculaceae</taxon>
        <taxon>Seminavis</taxon>
    </lineage>
</organism>
<gene>
    <name evidence="4" type="ORF">SEMRO_57_G033430.1</name>
</gene>
<feature type="compositionally biased region" description="Low complexity" evidence="2">
    <location>
        <begin position="901"/>
        <end position="923"/>
    </location>
</feature>
<dbReference type="GO" id="GO:0003682">
    <property type="term" value="F:chromatin binding"/>
    <property type="evidence" value="ECO:0007669"/>
    <property type="project" value="TreeGrafter"/>
</dbReference>
<feature type="compositionally biased region" description="Low complexity" evidence="2">
    <location>
        <begin position="1461"/>
        <end position="1470"/>
    </location>
</feature>
<feature type="region of interest" description="Disordered" evidence="2">
    <location>
        <begin position="1490"/>
        <end position="1577"/>
    </location>
</feature>
<keyword evidence="5" id="KW-1185">Reference proteome</keyword>
<feature type="coiled-coil region" evidence="1">
    <location>
        <begin position="1305"/>
        <end position="1332"/>
    </location>
</feature>
<keyword evidence="1" id="KW-0175">Coiled coil</keyword>
<dbReference type="Gene3D" id="1.25.10.10">
    <property type="entry name" value="Leucine-rich Repeat Variant"/>
    <property type="match status" value="1"/>
</dbReference>
<dbReference type="SUPFAM" id="SSF48371">
    <property type="entry name" value="ARM repeat"/>
    <property type="match status" value="1"/>
</dbReference>
<evidence type="ECO:0000256" key="2">
    <source>
        <dbReference type="SAM" id="MobiDB-lite"/>
    </source>
</evidence>
<feature type="compositionally biased region" description="Basic residues" evidence="2">
    <location>
        <begin position="88"/>
        <end position="97"/>
    </location>
</feature>
<dbReference type="InterPro" id="IPR039662">
    <property type="entry name" value="Cohesin_Scc3/SA"/>
</dbReference>
<dbReference type="GO" id="GO:0005634">
    <property type="term" value="C:nucleus"/>
    <property type="evidence" value="ECO:0007669"/>
    <property type="project" value="TreeGrafter"/>
</dbReference>
<feature type="domain" description="SCD" evidence="3">
    <location>
        <begin position="416"/>
        <end position="520"/>
    </location>
</feature>
<sequence length="1577" mass="175390">MATRRSTRDRKPAPSIYDDFKEELKRTPRKTPRKSNDDHDSEDEDDDHSGSDHTSPNNNHNNTHANSDTETKEDTTSSDEESEASVAPKKKRQKSPKRVTVQFKSNTKKRTTKKKQQQPPAAPKSKTRALEALRKRTLQKEETPDNSLTAAILMAVTPAAKKGKKNTVPDDDTPTIPPTRYPDAFAPTIYTPVLEPIAQSVIAVYKQDANKAHISLLNLVFRTVGGAYTTLLQEDQILEDMDDETWEQVVTSIVDDMRRTPPDAILFSANPQGALLEYAKKHNAAQEEFRRILDHFWYLLGTLALTSVHSANNNTESFDIEMVRDLAQRLMELITVGQPDLRAAASVAALQLAWACCDGTLALHSRLATAQRQCKAAKMARTAKKEQALQQVVESIQRSLSDLEEGVLQSIVQCIFMRRYRDSDPQIRASCLKAMRQMSLVRPDLFLTDTYLKYYGWMMSDKEAVVRVAALEGLLAPYVRAEEQAEMSGSIHPLQVIHLGSMDKVVEKFLHNISDRVIDLSTDVQEQAVRLLLALMRNGVLDDVDDLEVWNKINLRALAPDTSPAVRRDALYFVLEQLEAFDTNSPLPDNLSVRRRSLQIDSLAAWVGHALSDGNVPLDNMRVHLTDYIVQSLKDMPRHAHLTTDWGAMLNAIQHDTEAAHQQSQPHRSTIAKQRVLLHMLVCCASLAFEDEIDGGDGNDDEERLLALEDTTFVKAQKQKLQSSATPGTGAASHGGSKKKTKKKSSSSHESLTVGLLKALPQLLLAFKGDITMMRSLTRLPKFLIISVITLPQRKDDVQTLTNLLAEIFMEATDTTVLQNICMALTFLARGNHSRNQEAYLKIREVARDVQTRLFQLIEGGKSAPKKEDDDDDKENQENDDASNREDDASSTARRPRSSRASRSDLSSQQSGDSSPASQSGRSTVTGQTSSRRSEAGNEDDREMDRQYSIALCLCRLRVLSKKWYLGDLLAQETAPGQDESTTIVEMDPCVHLCSTIASNIAKELNLREIILDEADDDSDGSNRLDIPEFWLEADPRIHKTVAQSIREGLYVILSQTAWRFHNAINKEESARDVRTRKARAEDGGSDDDEKSGDDNMEVDDETAEELEMEAKMIVRMRDGLGKLLGKCFDQFLDEAAKEEGPMKAHFAFATNIQLSAGHVAGDLRTLFPRGLAEAASPLLRSCSLADDSHLVGGCVRFFRSKEECLDSPVMGKIMKDSLLLPLSRGLCSAWVGGNRREAGTALAHVAHPSAEVTKAVAALSKVLKKVDPVRLLESHMASLRQTFSDWMDSEPEEPESDLPTEQEMDEFAAAEEEHEEAFKQLELKASRLAASLGVGKLRDEKMYPALFGFVREGMRYAFGSPGGDDEDENVGSRLAFLRIVMKYLTWIKQKKQKVQTLRQFFEEKESELRAHPDFGEIREEDVEAIGLVRKKLGLDPEKPTKKRKRRSSASTLDLDDDGDSLLGTPGSGSRPRVSYAGSVLTFRSSNLSPIDEVASSGDDDDNLPIGELKKRKTTSSPGAILEEGSDEEMEDDRVPIQDLKKRLTSPMSQATIQEGDDEEGESTQGSAASSVPLQTQ</sequence>
<dbReference type="Pfam" id="PF24571">
    <property type="entry name" value="HEAT_SCC3-SA"/>
    <property type="match status" value="1"/>
</dbReference>
<dbReference type="InterPro" id="IPR011989">
    <property type="entry name" value="ARM-like"/>
</dbReference>
<dbReference type="InterPro" id="IPR056396">
    <property type="entry name" value="HEAT_SCC3-SA"/>
</dbReference>
<feature type="compositionally biased region" description="Low complexity" evidence="2">
    <location>
        <begin position="52"/>
        <end position="66"/>
    </location>
</feature>
<dbReference type="GO" id="GO:0008278">
    <property type="term" value="C:cohesin complex"/>
    <property type="evidence" value="ECO:0007669"/>
    <property type="project" value="TreeGrafter"/>
</dbReference>
<feature type="compositionally biased region" description="Acidic residues" evidence="2">
    <location>
        <begin position="869"/>
        <end position="881"/>
    </location>
</feature>
<evidence type="ECO:0000313" key="4">
    <source>
        <dbReference type="EMBL" id="CAB9499289.1"/>
    </source>
</evidence>
<feature type="compositionally biased region" description="Polar residues" evidence="2">
    <location>
        <begin position="1563"/>
        <end position="1577"/>
    </location>
</feature>
<evidence type="ECO:0000313" key="5">
    <source>
        <dbReference type="Proteomes" id="UP001153069"/>
    </source>
</evidence>
<dbReference type="Pfam" id="PF21581">
    <property type="entry name" value="SCD"/>
    <property type="match status" value="1"/>
</dbReference>